<dbReference type="InterPro" id="IPR053085">
    <property type="entry name" value="Jasmonate-induced_protein"/>
</dbReference>
<evidence type="ECO:0000313" key="1">
    <source>
        <dbReference type="EMBL" id="KAE8670524.1"/>
    </source>
</evidence>
<reference evidence="1" key="1">
    <citation type="submission" date="2019-09" db="EMBL/GenBank/DDBJ databases">
        <title>Draft genome information of white flower Hibiscus syriacus.</title>
        <authorList>
            <person name="Kim Y.-M."/>
        </authorList>
    </citation>
    <scope>NUCLEOTIDE SEQUENCE [LARGE SCALE GENOMIC DNA]</scope>
    <source>
        <strain evidence="1">YM2019G1</strain>
    </source>
</reference>
<accession>A0A6A2YDT5</accession>
<keyword evidence="2" id="KW-1185">Reference proteome</keyword>
<name>A0A6A2YDT5_HIBSY</name>
<dbReference type="OrthoDB" id="931869at2759"/>
<sequence>MASCQPAKPQPSDQIETKGELWNNSKHTLSLEDKVVWKGAPFKDYPETIEKNKTGEFTHLAGSDDDGSYAALAYKVLDEGIWWVVAWKNIKDTSNKVYTDIIDEPVDWDNVKDMLDTEGSVAYDTDKHEYEAEIKIDAKGDSPKMTATIEPDVVSNMAQ</sequence>
<dbReference type="PANTHER" id="PTHR36482:SF6">
    <property type="entry name" value="JASMONATE-INDUCED PROTEIN HOMOLOG"/>
    <property type="match status" value="1"/>
</dbReference>
<organism evidence="1 2">
    <name type="scientific">Hibiscus syriacus</name>
    <name type="common">Rose of Sharon</name>
    <dbReference type="NCBI Taxonomy" id="106335"/>
    <lineage>
        <taxon>Eukaryota</taxon>
        <taxon>Viridiplantae</taxon>
        <taxon>Streptophyta</taxon>
        <taxon>Embryophyta</taxon>
        <taxon>Tracheophyta</taxon>
        <taxon>Spermatophyta</taxon>
        <taxon>Magnoliopsida</taxon>
        <taxon>eudicotyledons</taxon>
        <taxon>Gunneridae</taxon>
        <taxon>Pentapetalae</taxon>
        <taxon>rosids</taxon>
        <taxon>malvids</taxon>
        <taxon>Malvales</taxon>
        <taxon>Malvaceae</taxon>
        <taxon>Malvoideae</taxon>
        <taxon>Hibiscus</taxon>
    </lineage>
</organism>
<evidence type="ECO:0000313" key="2">
    <source>
        <dbReference type="Proteomes" id="UP000436088"/>
    </source>
</evidence>
<dbReference type="PANTHER" id="PTHR36482">
    <property type="entry name" value="OSJNBA0024J22.15 PROTEIN"/>
    <property type="match status" value="1"/>
</dbReference>
<dbReference type="EMBL" id="VEPZ02001508">
    <property type="protein sequence ID" value="KAE8670524.1"/>
    <property type="molecule type" value="Genomic_DNA"/>
</dbReference>
<comment type="caution">
    <text evidence="1">The sequence shown here is derived from an EMBL/GenBank/DDBJ whole genome shotgun (WGS) entry which is preliminary data.</text>
</comment>
<proteinExistence type="predicted"/>
<dbReference type="Proteomes" id="UP000436088">
    <property type="component" value="Unassembled WGS sequence"/>
</dbReference>
<dbReference type="AlphaFoldDB" id="A0A6A2YDT5"/>
<gene>
    <name evidence="1" type="ORF">F3Y22_tig00112127pilonHSYRG00059</name>
</gene>
<protein>
    <submittedName>
        <fullName evidence="1">Uncharacterized protein</fullName>
    </submittedName>
</protein>